<protein>
    <submittedName>
        <fullName evidence="1">Uncharacterized protein</fullName>
    </submittedName>
</protein>
<keyword evidence="2" id="KW-1185">Reference proteome</keyword>
<sequence length="118" mass="13998">MSLDSHCVYRSEELYRTWQLSQVWALSRDGILRPNDLKQVKLYQLYEFSMLLDVSATACRNAAGVAAKADYRSWWHHYYRLAGFRDASWLNRGVRNRLFRILQRGTKHSENKSNQSLR</sequence>
<name>A0A2T3ZJ38_TRIA4</name>
<accession>A0A2T3ZJ38</accession>
<dbReference type="AlphaFoldDB" id="A0A2T3ZJ38"/>
<reference evidence="1 2" key="1">
    <citation type="submission" date="2016-07" db="EMBL/GenBank/DDBJ databases">
        <title>Multiple horizontal gene transfer events from other fungi enriched the ability of initially mycotrophic Trichoderma (Ascomycota) to feed on dead plant biomass.</title>
        <authorList>
            <consortium name="DOE Joint Genome Institute"/>
            <person name="Aerts A."/>
            <person name="Atanasova L."/>
            <person name="Chenthamara K."/>
            <person name="Zhang J."/>
            <person name="Grujic M."/>
            <person name="Henrissat B."/>
            <person name="Kuo A."/>
            <person name="Salamov A."/>
            <person name="Lipzen A."/>
            <person name="Labutti K."/>
            <person name="Barry K."/>
            <person name="Miao Y."/>
            <person name="Rahimi M.J."/>
            <person name="Shen Q."/>
            <person name="Grigoriev I.V."/>
            <person name="Kubicek C.P."/>
            <person name="Druzhinina I.S."/>
        </authorList>
    </citation>
    <scope>NUCLEOTIDE SEQUENCE [LARGE SCALE GENOMIC DNA]</scope>
    <source>
        <strain evidence="1 2">CBS 433.97</strain>
    </source>
</reference>
<gene>
    <name evidence="1" type="ORF">M441DRAFT_64505</name>
</gene>
<evidence type="ECO:0000313" key="2">
    <source>
        <dbReference type="Proteomes" id="UP000240493"/>
    </source>
</evidence>
<dbReference type="Proteomes" id="UP000240493">
    <property type="component" value="Unassembled WGS sequence"/>
</dbReference>
<proteinExistence type="predicted"/>
<dbReference type="EMBL" id="KZ679257">
    <property type="protein sequence ID" value="PTB44824.1"/>
    <property type="molecule type" value="Genomic_DNA"/>
</dbReference>
<evidence type="ECO:0000313" key="1">
    <source>
        <dbReference type="EMBL" id="PTB44824.1"/>
    </source>
</evidence>
<organism evidence="1 2">
    <name type="scientific">Trichoderma asperellum (strain ATCC 204424 / CBS 433.97 / NBRC 101777)</name>
    <dbReference type="NCBI Taxonomy" id="1042311"/>
    <lineage>
        <taxon>Eukaryota</taxon>
        <taxon>Fungi</taxon>
        <taxon>Dikarya</taxon>
        <taxon>Ascomycota</taxon>
        <taxon>Pezizomycotina</taxon>
        <taxon>Sordariomycetes</taxon>
        <taxon>Hypocreomycetidae</taxon>
        <taxon>Hypocreales</taxon>
        <taxon>Hypocreaceae</taxon>
        <taxon>Trichoderma</taxon>
    </lineage>
</organism>